<feature type="signal peptide" evidence="1">
    <location>
        <begin position="1"/>
        <end position="19"/>
    </location>
</feature>
<dbReference type="SUPFAM" id="SSF51735">
    <property type="entry name" value="NAD(P)-binding Rossmann-fold domains"/>
    <property type="match status" value="1"/>
</dbReference>
<dbReference type="HOGENOM" id="CLU_035117_1_1_1"/>
<dbReference type="GO" id="GO:0008442">
    <property type="term" value="F:3-hydroxyisobutyrate dehydrogenase activity"/>
    <property type="evidence" value="ECO:0000318"/>
    <property type="project" value="GO_Central"/>
</dbReference>
<keyword evidence="5" id="KW-1185">Reference proteome</keyword>
<dbReference type="InterPro" id="IPR036291">
    <property type="entry name" value="NAD(P)-bd_dom_sf"/>
</dbReference>
<reference evidence="4 5" key="1">
    <citation type="journal article" date="2007" name="Science">
        <title>Sea anemone genome reveals ancestral eumetazoan gene repertoire and genomic organization.</title>
        <authorList>
            <person name="Putnam N.H."/>
            <person name="Srivastava M."/>
            <person name="Hellsten U."/>
            <person name="Dirks B."/>
            <person name="Chapman J."/>
            <person name="Salamov A."/>
            <person name="Terry A."/>
            <person name="Shapiro H."/>
            <person name="Lindquist E."/>
            <person name="Kapitonov V.V."/>
            <person name="Jurka J."/>
            <person name="Genikhovich G."/>
            <person name="Grigoriev I.V."/>
            <person name="Lucas S.M."/>
            <person name="Steele R.E."/>
            <person name="Finnerty J.R."/>
            <person name="Technau U."/>
            <person name="Martindale M.Q."/>
            <person name="Rokhsar D.S."/>
        </authorList>
    </citation>
    <scope>NUCLEOTIDE SEQUENCE [LARGE SCALE GENOMIC DNA]</scope>
    <source>
        <strain evidence="5">CH2 X CH6</strain>
    </source>
</reference>
<keyword evidence="1" id="KW-0732">Signal</keyword>
<evidence type="ECO:0000256" key="1">
    <source>
        <dbReference type="SAM" id="SignalP"/>
    </source>
</evidence>
<evidence type="ECO:0000259" key="2">
    <source>
        <dbReference type="Pfam" id="PF03446"/>
    </source>
</evidence>
<dbReference type="EMBL" id="DS469509">
    <property type="protein sequence ID" value="EDO49364.1"/>
    <property type="molecule type" value="Genomic_DNA"/>
</dbReference>
<dbReference type="Pfam" id="PF03446">
    <property type="entry name" value="NAD_binding_2"/>
    <property type="match status" value="1"/>
</dbReference>
<dbReference type="GO" id="GO:0050661">
    <property type="term" value="F:NADP binding"/>
    <property type="evidence" value="ECO:0007669"/>
    <property type="project" value="InterPro"/>
</dbReference>
<dbReference type="PANTHER" id="PTHR22981">
    <property type="entry name" value="3-HYDROXYISOBUTYRATE DEHYDROGENASE-RELATED"/>
    <property type="match status" value="1"/>
</dbReference>
<dbReference type="GO" id="GO:0051287">
    <property type="term" value="F:NAD binding"/>
    <property type="evidence" value="ECO:0007669"/>
    <property type="project" value="InterPro"/>
</dbReference>
<name>A7RG59_NEMVE</name>
<dbReference type="STRING" id="45351.A7RG59"/>
<dbReference type="AlphaFoldDB" id="A7RG59"/>
<evidence type="ECO:0000259" key="3">
    <source>
        <dbReference type="Pfam" id="PF14833"/>
    </source>
</evidence>
<dbReference type="GO" id="GO:0005739">
    <property type="term" value="C:mitochondrion"/>
    <property type="evidence" value="ECO:0000318"/>
    <property type="project" value="GO_Central"/>
</dbReference>
<gene>
    <name evidence="4" type="ORF">NEMVEDRAFT_v1g238019</name>
</gene>
<dbReference type="Proteomes" id="UP000001593">
    <property type="component" value="Unassembled WGS sequence"/>
</dbReference>
<dbReference type="InterPro" id="IPR008927">
    <property type="entry name" value="6-PGluconate_DH-like_C_sf"/>
</dbReference>
<dbReference type="PANTHER" id="PTHR22981:SF84">
    <property type="entry name" value="3-HYDROXYISOBUTYRATE DEHYDROGENASE"/>
    <property type="match status" value="1"/>
</dbReference>
<accession>A7RG59</accession>
<dbReference type="GO" id="GO:0006574">
    <property type="term" value="P:L-valine catabolic process"/>
    <property type="evidence" value="ECO:0000318"/>
    <property type="project" value="GO_Central"/>
</dbReference>
<dbReference type="InterPro" id="IPR006115">
    <property type="entry name" value="6PGDH_NADP-bd"/>
</dbReference>
<organism evidence="4 5">
    <name type="scientific">Nematostella vectensis</name>
    <name type="common">Starlet sea anemone</name>
    <dbReference type="NCBI Taxonomy" id="45351"/>
    <lineage>
        <taxon>Eukaryota</taxon>
        <taxon>Metazoa</taxon>
        <taxon>Cnidaria</taxon>
        <taxon>Anthozoa</taxon>
        <taxon>Hexacorallia</taxon>
        <taxon>Actiniaria</taxon>
        <taxon>Edwardsiidae</taxon>
        <taxon>Nematostella</taxon>
    </lineage>
</organism>
<sequence>MNGARFLARNAFLWRAAFSMSTSASPRTVGLVGTGNVGSAVAVGLRKIDVSVKAFDLQQNNYNFLESTGTTLVNSPEEVTKDVDVLITALPKPQHVKSALEDTGMLSMLKEGSVWIDHTTTDYNETIRLGELATSKGVHAVEAPLTGGQGLMTVFVGGEEKVVQDVKPLMDSYTATFLYFGPLGKATVAKVISNMLCAAHLVAAGEALMLAKKAGLDMSNFFDGIRYSAGNSYVFETEVPLMFNGSYDPDFTIDLHCKDLALGREIATSNDSPLELLGLTEDIYRRAMEKYGKDVGSSFPAKMLEDDTGISQQQPGWEKWSYTMERVSGGGIGVVHRNRGK</sequence>
<protein>
    <recommendedName>
        <fullName evidence="6">3-hydroxyisobutyrate dehydrogenase</fullName>
    </recommendedName>
</protein>
<dbReference type="eggNOG" id="KOG0409">
    <property type="taxonomic scope" value="Eukaryota"/>
</dbReference>
<feature type="domain" description="3-hydroxyisobutyrate dehydrogenase-like NAD-binding" evidence="3">
    <location>
        <begin position="184"/>
        <end position="298"/>
    </location>
</feature>
<dbReference type="InterPro" id="IPR029154">
    <property type="entry name" value="HIBADH-like_NADP-bd"/>
</dbReference>
<dbReference type="SUPFAM" id="SSF48179">
    <property type="entry name" value="6-phosphogluconate dehydrogenase C-terminal domain-like"/>
    <property type="match status" value="1"/>
</dbReference>
<dbReference type="InterPro" id="IPR013328">
    <property type="entry name" value="6PGD_dom2"/>
</dbReference>
<evidence type="ECO:0000313" key="4">
    <source>
        <dbReference type="EMBL" id="EDO49364.1"/>
    </source>
</evidence>
<dbReference type="PhylomeDB" id="A7RG59"/>
<dbReference type="FunFam" id="3.40.50.720:FF:001878">
    <property type="entry name" value="3-hydroxyisobutyrate dehydrogenase"/>
    <property type="match status" value="1"/>
</dbReference>
<dbReference type="Gene3D" id="1.10.1040.10">
    <property type="entry name" value="N-(1-d-carboxylethyl)-l-norvaline Dehydrogenase, domain 2"/>
    <property type="match status" value="1"/>
</dbReference>
<evidence type="ECO:0000313" key="5">
    <source>
        <dbReference type="Proteomes" id="UP000001593"/>
    </source>
</evidence>
<evidence type="ECO:0008006" key="6">
    <source>
        <dbReference type="Google" id="ProtNLM"/>
    </source>
</evidence>
<dbReference type="InParanoid" id="A7RG59"/>
<dbReference type="OMA" id="VWTGEDG"/>
<proteinExistence type="predicted"/>
<dbReference type="Pfam" id="PF14833">
    <property type="entry name" value="NAD_binding_11"/>
    <property type="match status" value="1"/>
</dbReference>
<dbReference type="Gene3D" id="3.40.50.720">
    <property type="entry name" value="NAD(P)-binding Rossmann-like Domain"/>
    <property type="match status" value="1"/>
</dbReference>
<feature type="chain" id="PRO_5002711736" description="3-hydroxyisobutyrate dehydrogenase" evidence="1">
    <location>
        <begin position="20"/>
        <end position="341"/>
    </location>
</feature>
<feature type="domain" description="6-phosphogluconate dehydrogenase NADP-binding" evidence="2">
    <location>
        <begin position="28"/>
        <end position="181"/>
    </location>
</feature>